<protein>
    <submittedName>
        <fullName evidence="2">Uncharacterized protein</fullName>
    </submittedName>
</protein>
<sequence>MRWINEAHQTCFAFEPLLTNEPQKEPLDLSMSGMYERQIGPSDLSAPEVSKGKVELNEINENDASSLNLPIQEVRRCR</sequence>
<keyword evidence="1" id="KW-1185">Reference proteome</keyword>
<name>A0A1I7W1K4_LOALO</name>
<reference evidence="2" key="2">
    <citation type="submission" date="2016-11" db="UniProtKB">
        <authorList>
            <consortium name="WormBaseParasite"/>
        </authorList>
    </citation>
    <scope>IDENTIFICATION</scope>
</reference>
<organism evidence="1 2">
    <name type="scientific">Loa loa</name>
    <name type="common">Eye worm</name>
    <name type="synonym">Filaria loa</name>
    <dbReference type="NCBI Taxonomy" id="7209"/>
    <lineage>
        <taxon>Eukaryota</taxon>
        <taxon>Metazoa</taxon>
        <taxon>Ecdysozoa</taxon>
        <taxon>Nematoda</taxon>
        <taxon>Chromadorea</taxon>
        <taxon>Rhabditida</taxon>
        <taxon>Spirurina</taxon>
        <taxon>Spiruromorpha</taxon>
        <taxon>Filarioidea</taxon>
        <taxon>Onchocercidae</taxon>
        <taxon>Loa</taxon>
    </lineage>
</organism>
<accession>A0A1I7W1K4</accession>
<reference evidence="1" key="1">
    <citation type="submission" date="2012-04" db="EMBL/GenBank/DDBJ databases">
        <title>The Genome Sequence of Loa loa.</title>
        <authorList>
            <consortium name="The Broad Institute Genome Sequencing Platform"/>
            <consortium name="Broad Institute Genome Sequencing Center for Infectious Disease"/>
            <person name="Nutman T.B."/>
            <person name="Fink D.L."/>
            <person name="Russ C."/>
            <person name="Young S."/>
            <person name="Zeng Q."/>
            <person name="Gargeya S."/>
            <person name="Alvarado L."/>
            <person name="Berlin A."/>
            <person name="Chapman S.B."/>
            <person name="Chen Z."/>
            <person name="Freedman E."/>
            <person name="Gellesch M."/>
            <person name="Goldberg J."/>
            <person name="Griggs A."/>
            <person name="Gujja S."/>
            <person name="Heilman E.R."/>
            <person name="Heiman D."/>
            <person name="Howarth C."/>
            <person name="Mehta T."/>
            <person name="Neiman D."/>
            <person name="Pearson M."/>
            <person name="Roberts A."/>
            <person name="Saif S."/>
            <person name="Shea T."/>
            <person name="Shenoy N."/>
            <person name="Sisk P."/>
            <person name="Stolte C."/>
            <person name="Sykes S."/>
            <person name="White J."/>
            <person name="Yandava C."/>
            <person name="Haas B."/>
            <person name="Henn M.R."/>
            <person name="Nusbaum C."/>
            <person name="Birren B."/>
        </authorList>
    </citation>
    <scope>NUCLEOTIDE SEQUENCE [LARGE SCALE GENOMIC DNA]</scope>
</reference>
<evidence type="ECO:0000313" key="1">
    <source>
        <dbReference type="Proteomes" id="UP000095285"/>
    </source>
</evidence>
<evidence type="ECO:0000313" key="2">
    <source>
        <dbReference type="WBParaSite" id="EN70_8583"/>
    </source>
</evidence>
<dbReference type="AlphaFoldDB" id="A0A1I7W1K4"/>
<dbReference type="WBParaSite" id="EN70_8583">
    <property type="protein sequence ID" value="EN70_8583"/>
    <property type="gene ID" value="EN70_8583"/>
</dbReference>
<proteinExistence type="predicted"/>
<dbReference type="Proteomes" id="UP000095285">
    <property type="component" value="Unassembled WGS sequence"/>
</dbReference>